<organism evidence="1 2">
    <name type="scientific">Candidatus Anoxymicrobium japonicum</name>
    <dbReference type="NCBI Taxonomy" id="2013648"/>
    <lineage>
        <taxon>Bacteria</taxon>
        <taxon>Bacillati</taxon>
        <taxon>Actinomycetota</taxon>
        <taxon>Candidatus Geothermincolia</taxon>
        <taxon>Candidatus Geothermincolales</taxon>
        <taxon>Candidatus Anoxymicrobiaceae</taxon>
        <taxon>Candidatus Anoxymicrobium</taxon>
    </lineage>
</organism>
<comment type="caution">
    <text evidence="1">The sequence shown here is derived from an EMBL/GenBank/DDBJ whole genome shotgun (WGS) entry which is preliminary data.</text>
</comment>
<dbReference type="Proteomes" id="UP000233654">
    <property type="component" value="Unassembled WGS sequence"/>
</dbReference>
<dbReference type="EMBL" id="PHEX01000025">
    <property type="protein sequence ID" value="PKQ28253.1"/>
    <property type="molecule type" value="Genomic_DNA"/>
</dbReference>
<sequence length="232" mass="26260">MMGMRITSWYFAEGTTRDNANDGSYEEWLCLQNPNAEEAHAHVRYILENSRVIERDYVLPPMSRKTYDVNLEIGPNHDVSAMVTCDREIVAERPLYFNYRNTWDGGDVAVGSPSLNTVWHFAEGCTRDGFNTWLCLVNPESREVNANLDYFLGNAPSISRRVTIPPHTRITVDVNLDVEPNRDVSCRVTADQLIAVERPMYFNYKGAWAGGHIGVGVSDPGVTWYFAEGCTR</sequence>
<dbReference type="Gene3D" id="2.60.290.11">
    <property type="entry name" value="TM1070-like"/>
    <property type="match status" value="2"/>
</dbReference>
<protein>
    <submittedName>
        <fullName evidence="1">Uncharacterized protein</fullName>
    </submittedName>
</protein>
<dbReference type="AlphaFoldDB" id="A0A2N3G6B9"/>
<evidence type="ECO:0000313" key="1">
    <source>
        <dbReference type="EMBL" id="PKQ28253.1"/>
    </source>
</evidence>
<reference evidence="1 2" key="1">
    <citation type="journal article" date="2017" name="ISME J.">
        <title>Potential for microbial H2 and metal transformations associated with novel bacteria and archaea in deep terrestrial subsurface sediments.</title>
        <authorList>
            <person name="Hernsdorf A.W."/>
            <person name="Amano Y."/>
            <person name="Miyakawa K."/>
            <person name="Ise K."/>
            <person name="Suzuki Y."/>
            <person name="Anantharaman K."/>
            <person name="Probst A."/>
            <person name="Burstein D."/>
            <person name="Thomas B.C."/>
            <person name="Banfield J.F."/>
        </authorList>
    </citation>
    <scope>NUCLEOTIDE SEQUENCE [LARGE SCALE GENOMIC DNA]</scope>
    <source>
        <strain evidence="1">HGW-Actinobacteria-3</strain>
    </source>
</reference>
<proteinExistence type="predicted"/>
<dbReference type="InterPro" id="IPR036698">
    <property type="entry name" value="TM1070-like_sf"/>
</dbReference>
<evidence type="ECO:0000313" key="2">
    <source>
        <dbReference type="Proteomes" id="UP000233654"/>
    </source>
</evidence>
<name>A0A2N3G6B9_9ACTN</name>
<gene>
    <name evidence="1" type="ORF">CVT63_03750</name>
</gene>
<accession>A0A2N3G6B9</accession>